<sequence>MKKFEYRDVPFSEHDDAKVKFAKLGNEGWGMVGVARAEFGLVCFFKRELTDG</sequence>
<evidence type="ECO:0000313" key="1">
    <source>
        <dbReference type="EMBL" id="SLN76364.1"/>
    </source>
</evidence>
<accession>A0A1X7AD39</accession>
<dbReference type="OrthoDB" id="9799495at2"/>
<name>A0A1X7AD39_9RHOB</name>
<organism evidence="1 2">
    <name type="scientific">Ruegeria meonggei</name>
    <dbReference type="NCBI Taxonomy" id="1446476"/>
    <lineage>
        <taxon>Bacteria</taxon>
        <taxon>Pseudomonadati</taxon>
        <taxon>Pseudomonadota</taxon>
        <taxon>Alphaproteobacteria</taxon>
        <taxon>Rhodobacterales</taxon>
        <taxon>Roseobacteraceae</taxon>
        <taxon>Ruegeria</taxon>
    </lineage>
</organism>
<evidence type="ECO:0000313" key="2">
    <source>
        <dbReference type="Proteomes" id="UP000193778"/>
    </source>
</evidence>
<dbReference type="RefSeq" id="WP_159453951.1">
    <property type="nucleotide sequence ID" value="NZ_FWFP01000018.1"/>
</dbReference>
<protein>
    <recommendedName>
        <fullName evidence="3">DUF4177 domain-containing protein</fullName>
    </recommendedName>
</protein>
<reference evidence="2" key="1">
    <citation type="submission" date="2017-03" db="EMBL/GenBank/DDBJ databases">
        <authorList>
            <person name="Rodrigo-Torres L."/>
            <person name="Arahal R.D."/>
            <person name="Lucena T."/>
        </authorList>
    </citation>
    <scope>NUCLEOTIDE SEQUENCE [LARGE SCALE GENOMIC DNA]</scope>
    <source>
        <strain evidence="2">CECT 8411</strain>
    </source>
</reference>
<dbReference type="Proteomes" id="UP000193778">
    <property type="component" value="Unassembled WGS sequence"/>
</dbReference>
<dbReference type="EMBL" id="FWFP01000018">
    <property type="protein sequence ID" value="SLN76364.1"/>
    <property type="molecule type" value="Genomic_DNA"/>
</dbReference>
<evidence type="ECO:0008006" key="3">
    <source>
        <dbReference type="Google" id="ProtNLM"/>
    </source>
</evidence>
<gene>
    <name evidence="1" type="ORF">RUM8411_04391</name>
</gene>
<keyword evidence="2" id="KW-1185">Reference proteome</keyword>
<dbReference type="AlphaFoldDB" id="A0A1X7AD39"/>
<proteinExistence type="predicted"/>